<dbReference type="GO" id="GO:0005524">
    <property type="term" value="F:ATP binding"/>
    <property type="evidence" value="ECO:0007669"/>
    <property type="project" value="InterPro"/>
</dbReference>
<dbReference type="GO" id="GO:0016818">
    <property type="term" value="F:hydrolase activity, acting on acid anhydrides, in phosphorus-containing anhydrides"/>
    <property type="evidence" value="ECO:0007669"/>
    <property type="project" value="InterPro"/>
</dbReference>
<feature type="non-terminal residue" evidence="2">
    <location>
        <position position="1"/>
    </location>
</feature>
<reference evidence="2" key="1">
    <citation type="journal article" date="2015" name="Nature">
        <title>Complex archaea that bridge the gap between prokaryotes and eukaryotes.</title>
        <authorList>
            <person name="Spang A."/>
            <person name="Saw J.H."/>
            <person name="Jorgensen S.L."/>
            <person name="Zaremba-Niedzwiedzka K."/>
            <person name="Martijn J."/>
            <person name="Lind A.E."/>
            <person name="van Eijk R."/>
            <person name="Schleper C."/>
            <person name="Guy L."/>
            <person name="Ettema T.J."/>
        </authorList>
    </citation>
    <scope>NUCLEOTIDE SEQUENCE</scope>
</reference>
<evidence type="ECO:0000313" key="2">
    <source>
        <dbReference type="EMBL" id="KKL12396.1"/>
    </source>
</evidence>
<evidence type="ECO:0000259" key="1">
    <source>
        <dbReference type="Pfam" id="PF13307"/>
    </source>
</evidence>
<dbReference type="AlphaFoldDB" id="A0A0F9D3M3"/>
<gene>
    <name evidence="2" type="ORF">LCGC14_2536160</name>
</gene>
<feature type="domain" description="ATP-dependent helicase C-terminal" evidence="1">
    <location>
        <begin position="3"/>
        <end position="68"/>
    </location>
</feature>
<name>A0A0F9D3M3_9ZZZZ</name>
<proteinExistence type="predicted"/>
<dbReference type="GO" id="GO:0003676">
    <property type="term" value="F:nucleic acid binding"/>
    <property type="evidence" value="ECO:0007669"/>
    <property type="project" value="InterPro"/>
</dbReference>
<dbReference type="InterPro" id="IPR027417">
    <property type="entry name" value="P-loop_NTPase"/>
</dbReference>
<dbReference type="GO" id="GO:0006139">
    <property type="term" value="P:nucleobase-containing compound metabolic process"/>
    <property type="evidence" value="ECO:0007669"/>
    <property type="project" value="InterPro"/>
</dbReference>
<protein>
    <recommendedName>
        <fullName evidence="1">ATP-dependent helicase C-terminal domain-containing protein</fullName>
    </recommendedName>
</protein>
<accession>A0A0F9D3M3</accession>
<sequence length="90" mass="10692">SRNQAKINYYNKAFNGQGWVFAYLYPAMQRANQASGRPIRKESDKGAIVFMDSRFIDKKGWISEWLRNELQVCPDRKNVISKAFKRFWVR</sequence>
<dbReference type="Pfam" id="PF13307">
    <property type="entry name" value="Helicase_C_2"/>
    <property type="match status" value="1"/>
</dbReference>
<dbReference type="EMBL" id="LAZR01041274">
    <property type="protein sequence ID" value="KKL12396.1"/>
    <property type="molecule type" value="Genomic_DNA"/>
</dbReference>
<comment type="caution">
    <text evidence="2">The sequence shown here is derived from an EMBL/GenBank/DDBJ whole genome shotgun (WGS) entry which is preliminary data.</text>
</comment>
<dbReference type="InterPro" id="IPR006555">
    <property type="entry name" value="ATP-dep_Helicase_C"/>
</dbReference>
<dbReference type="Gene3D" id="3.40.50.300">
    <property type="entry name" value="P-loop containing nucleotide triphosphate hydrolases"/>
    <property type="match status" value="1"/>
</dbReference>
<dbReference type="GO" id="GO:0004386">
    <property type="term" value="F:helicase activity"/>
    <property type="evidence" value="ECO:0007669"/>
    <property type="project" value="InterPro"/>
</dbReference>
<organism evidence="2">
    <name type="scientific">marine sediment metagenome</name>
    <dbReference type="NCBI Taxonomy" id="412755"/>
    <lineage>
        <taxon>unclassified sequences</taxon>
        <taxon>metagenomes</taxon>
        <taxon>ecological metagenomes</taxon>
    </lineage>
</organism>